<dbReference type="EMBL" id="JACEFO010002484">
    <property type="protein sequence ID" value="KAF8658060.1"/>
    <property type="molecule type" value="Genomic_DNA"/>
</dbReference>
<dbReference type="Proteomes" id="UP000636709">
    <property type="component" value="Unassembled WGS sequence"/>
</dbReference>
<name>A0A835AI02_9POAL</name>
<reference evidence="1" key="1">
    <citation type="submission" date="2020-07" db="EMBL/GenBank/DDBJ databases">
        <title>Genome sequence and genetic diversity analysis of an under-domesticated orphan crop, white fonio (Digitaria exilis).</title>
        <authorList>
            <person name="Bennetzen J.L."/>
            <person name="Chen S."/>
            <person name="Ma X."/>
            <person name="Wang X."/>
            <person name="Yssel A.E.J."/>
            <person name="Chaluvadi S.R."/>
            <person name="Johnson M."/>
            <person name="Gangashetty P."/>
            <person name="Hamidou F."/>
            <person name="Sanogo M.D."/>
            <person name="Zwaenepoel A."/>
            <person name="Wallace J."/>
            <person name="Van De Peer Y."/>
            <person name="Van Deynze A."/>
        </authorList>
    </citation>
    <scope>NUCLEOTIDE SEQUENCE</scope>
    <source>
        <tissue evidence="1">Leaves</tissue>
    </source>
</reference>
<protein>
    <submittedName>
        <fullName evidence="1">Uncharacterized protein</fullName>
    </submittedName>
</protein>
<accession>A0A835AI02</accession>
<evidence type="ECO:0000313" key="1">
    <source>
        <dbReference type="EMBL" id="KAF8658060.1"/>
    </source>
</evidence>
<gene>
    <name evidence="1" type="ORF">HU200_059524</name>
</gene>
<proteinExistence type="predicted"/>
<sequence length="75" mass="8098">MAHSPVQAPLPYLLDRAPIQRRTTCVPCFCCTDGDKSSCFHAPSCCIKLTCNGPEPIGVCMIEHLACNCNNCPVT</sequence>
<keyword evidence="2" id="KW-1185">Reference proteome</keyword>
<evidence type="ECO:0000313" key="2">
    <source>
        <dbReference type="Proteomes" id="UP000636709"/>
    </source>
</evidence>
<dbReference type="AlphaFoldDB" id="A0A835AI02"/>
<comment type="caution">
    <text evidence="1">The sequence shown here is derived from an EMBL/GenBank/DDBJ whole genome shotgun (WGS) entry which is preliminary data.</text>
</comment>
<organism evidence="1 2">
    <name type="scientific">Digitaria exilis</name>
    <dbReference type="NCBI Taxonomy" id="1010633"/>
    <lineage>
        <taxon>Eukaryota</taxon>
        <taxon>Viridiplantae</taxon>
        <taxon>Streptophyta</taxon>
        <taxon>Embryophyta</taxon>
        <taxon>Tracheophyta</taxon>
        <taxon>Spermatophyta</taxon>
        <taxon>Magnoliopsida</taxon>
        <taxon>Liliopsida</taxon>
        <taxon>Poales</taxon>
        <taxon>Poaceae</taxon>
        <taxon>PACMAD clade</taxon>
        <taxon>Panicoideae</taxon>
        <taxon>Panicodae</taxon>
        <taxon>Paniceae</taxon>
        <taxon>Anthephorinae</taxon>
        <taxon>Digitaria</taxon>
    </lineage>
</organism>